<dbReference type="GO" id="GO:0030971">
    <property type="term" value="F:receptor tyrosine kinase binding"/>
    <property type="evidence" value="ECO:0007669"/>
    <property type="project" value="TreeGrafter"/>
</dbReference>
<evidence type="ECO:0000259" key="5">
    <source>
        <dbReference type="PROSITE" id="PS50056"/>
    </source>
</evidence>
<protein>
    <recommendedName>
        <fullName evidence="8">Protein tyrosine phosphatase</fullName>
    </recommendedName>
</protein>
<dbReference type="GO" id="GO:0004726">
    <property type="term" value="F:non-membrane spanning protein tyrosine phosphatase activity"/>
    <property type="evidence" value="ECO:0007669"/>
    <property type="project" value="TreeGrafter"/>
</dbReference>
<feature type="domain" description="Tyrosine-protein phosphatase" evidence="4">
    <location>
        <begin position="165"/>
        <end position="303"/>
    </location>
</feature>
<dbReference type="Pfam" id="PF00102">
    <property type="entry name" value="Y_phosphatase"/>
    <property type="match status" value="1"/>
</dbReference>
<evidence type="ECO:0000313" key="6">
    <source>
        <dbReference type="EMBL" id="KAK2193788.1"/>
    </source>
</evidence>
<dbReference type="GO" id="GO:0005737">
    <property type="term" value="C:cytoplasm"/>
    <property type="evidence" value="ECO:0007669"/>
    <property type="project" value="TreeGrafter"/>
</dbReference>
<dbReference type="SMART" id="SM00194">
    <property type="entry name" value="PTPc"/>
    <property type="match status" value="1"/>
</dbReference>
<organism evidence="6 7">
    <name type="scientific">Ridgeia piscesae</name>
    <name type="common">Tubeworm</name>
    <dbReference type="NCBI Taxonomy" id="27915"/>
    <lineage>
        <taxon>Eukaryota</taxon>
        <taxon>Metazoa</taxon>
        <taxon>Spiralia</taxon>
        <taxon>Lophotrochozoa</taxon>
        <taxon>Annelida</taxon>
        <taxon>Polychaeta</taxon>
        <taxon>Sedentaria</taxon>
        <taxon>Canalipalpata</taxon>
        <taxon>Sabellida</taxon>
        <taxon>Siboglinidae</taxon>
        <taxon>Ridgeia</taxon>
    </lineage>
</organism>
<dbReference type="AlphaFoldDB" id="A0AAD9PFF4"/>
<feature type="compositionally biased region" description="Polar residues" evidence="2">
    <location>
        <begin position="339"/>
        <end position="351"/>
    </location>
</feature>
<name>A0AAD9PFF4_RIDPI</name>
<dbReference type="PRINTS" id="PR00401">
    <property type="entry name" value="SH2DOMAIN"/>
</dbReference>
<gene>
    <name evidence="6" type="ORF">NP493_5g05018</name>
</gene>
<dbReference type="InterPro" id="IPR000980">
    <property type="entry name" value="SH2"/>
</dbReference>
<accession>A0AAD9PFF4</accession>
<keyword evidence="7" id="KW-1185">Reference proteome</keyword>
<dbReference type="InterPro" id="IPR000387">
    <property type="entry name" value="Tyr_Pase_dom"/>
</dbReference>
<dbReference type="SMART" id="SM00252">
    <property type="entry name" value="SH2"/>
    <property type="match status" value="1"/>
</dbReference>
<dbReference type="PROSITE" id="PS50056">
    <property type="entry name" value="TYR_PHOSPHATASE_2"/>
    <property type="match status" value="1"/>
</dbReference>
<evidence type="ECO:0008006" key="8">
    <source>
        <dbReference type="Google" id="ProtNLM"/>
    </source>
</evidence>
<evidence type="ECO:0000256" key="2">
    <source>
        <dbReference type="SAM" id="MobiDB-lite"/>
    </source>
</evidence>
<dbReference type="Pfam" id="PF00017">
    <property type="entry name" value="SH2"/>
    <property type="match status" value="2"/>
</dbReference>
<dbReference type="InterPro" id="IPR036860">
    <property type="entry name" value="SH2_dom_sf"/>
</dbReference>
<dbReference type="SUPFAM" id="SSF52799">
    <property type="entry name" value="(Phosphotyrosine protein) phosphatases II"/>
    <property type="match status" value="1"/>
</dbReference>
<dbReference type="Proteomes" id="UP001209878">
    <property type="component" value="Unassembled WGS sequence"/>
</dbReference>
<dbReference type="SUPFAM" id="SSF55550">
    <property type="entry name" value="SH2 domain"/>
    <property type="match status" value="2"/>
</dbReference>
<feature type="region of interest" description="Disordered" evidence="2">
    <location>
        <begin position="312"/>
        <end position="351"/>
    </location>
</feature>
<dbReference type="PANTHER" id="PTHR46559:SF3">
    <property type="entry name" value="TYROSINE-PROTEIN PHOSPHATASE NON-RECEPTOR TYPE"/>
    <property type="match status" value="1"/>
</dbReference>
<dbReference type="InterPro" id="IPR003595">
    <property type="entry name" value="Tyr_Pase_cat"/>
</dbReference>
<sequence length="351" mass="40154">MNGLVDSESVCHYQCQCEFERDNCVTHIRIQNTGECYDLYGGEQFATLTELVQHYMENWGELKEKQGKTIQLEHPLWFHAKIPGKTAESLLTEKGRNGSYLVRESFSKPGDFVLSVRMEDRVTHIMIKCNGLGRQESKEFTEKTEGRTAANKPKNRYRNILPWLLTVVSLAETTTEYYRMREFELSFKSSDPLVPPEPSRKVYHFHFTGWPDHGVPSDPGCVISFLQDIGDRQDSIPDAGPIVVHCRTGTVLIIDMILQQIKQQGLDCVIDVQKVTLMVRAQRSGMVQTEAQYRFIYMAVRHYIDTTLQCMQAEQEEPERPKRNSGQLYENVGPYRQAQIGSTEPSSGSSD</sequence>
<dbReference type="PRINTS" id="PR00700">
    <property type="entry name" value="PRTYPHPHTASE"/>
</dbReference>
<feature type="domain" description="Tyrosine specific protein phosphatases" evidence="5">
    <location>
        <begin position="223"/>
        <end position="294"/>
    </location>
</feature>
<keyword evidence="1" id="KW-0727">SH2 domain</keyword>
<feature type="domain" description="SH2" evidence="3">
    <location>
        <begin position="77"/>
        <end position="193"/>
    </location>
</feature>
<proteinExistence type="predicted"/>
<dbReference type="InterPro" id="IPR000242">
    <property type="entry name" value="PTP_cat"/>
</dbReference>
<evidence type="ECO:0000256" key="1">
    <source>
        <dbReference type="PROSITE-ProRule" id="PRU00191"/>
    </source>
</evidence>
<dbReference type="PROSITE" id="PS50055">
    <property type="entry name" value="TYR_PHOSPHATASE_PTP"/>
    <property type="match status" value="1"/>
</dbReference>
<dbReference type="GO" id="GO:0070374">
    <property type="term" value="P:positive regulation of ERK1 and ERK2 cascade"/>
    <property type="evidence" value="ECO:0007669"/>
    <property type="project" value="TreeGrafter"/>
</dbReference>
<reference evidence="6" key="1">
    <citation type="journal article" date="2023" name="Mol. Biol. Evol.">
        <title>Third-Generation Sequencing Reveals the Adaptive Role of the Epigenome in Three Deep-Sea Polychaetes.</title>
        <authorList>
            <person name="Perez M."/>
            <person name="Aroh O."/>
            <person name="Sun Y."/>
            <person name="Lan Y."/>
            <person name="Juniper S.K."/>
            <person name="Young C.R."/>
            <person name="Angers B."/>
            <person name="Qian P.Y."/>
        </authorList>
    </citation>
    <scope>NUCLEOTIDE SEQUENCE</scope>
    <source>
        <strain evidence="6">R07B-5</strain>
    </source>
</reference>
<evidence type="ECO:0000259" key="4">
    <source>
        <dbReference type="PROSITE" id="PS50055"/>
    </source>
</evidence>
<dbReference type="PANTHER" id="PTHR46559">
    <property type="entry name" value="TYROSINE-PROTEIN PHOSPHATASE NON-RECEPTOR TYPE 11"/>
    <property type="match status" value="1"/>
</dbReference>
<evidence type="ECO:0000259" key="3">
    <source>
        <dbReference type="PROSITE" id="PS50001"/>
    </source>
</evidence>
<dbReference type="Gene3D" id="3.30.505.10">
    <property type="entry name" value="SH2 domain"/>
    <property type="match status" value="2"/>
</dbReference>
<dbReference type="InterPro" id="IPR029021">
    <property type="entry name" value="Prot-tyrosine_phosphatase-like"/>
</dbReference>
<dbReference type="SMART" id="SM00404">
    <property type="entry name" value="PTPc_motif"/>
    <property type="match status" value="1"/>
</dbReference>
<evidence type="ECO:0000313" key="7">
    <source>
        <dbReference type="Proteomes" id="UP001209878"/>
    </source>
</evidence>
<comment type="caution">
    <text evidence="6">The sequence shown here is derived from an EMBL/GenBank/DDBJ whole genome shotgun (WGS) entry which is preliminary data.</text>
</comment>
<dbReference type="Gene3D" id="3.90.190.10">
    <property type="entry name" value="Protein tyrosine phosphatase superfamily"/>
    <property type="match status" value="1"/>
</dbReference>
<dbReference type="GO" id="GO:0050839">
    <property type="term" value="F:cell adhesion molecule binding"/>
    <property type="evidence" value="ECO:0007669"/>
    <property type="project" value="TreeGrafter"/>
</dbReference>
<dbReference type="EMBL" id="JAODUO010000006">
    <property type="protein sequence ID" value="KAK2193788.1"/>
    <property type="molecule type" value="Genomic_DNA"/>
</dbReference>
<dbReference type="PROSITE" id="PS50001">
    <property type="entry name" value="SH2"/>
    <property type="match status" value="1"/>
</dbReference>